<sequence length="213" mass="23069">MQQLRASLALHHGRAISVTPRRRVSRSGPVVRRSVSRQEAVAEAAAAEEKLRAANFDPDAASVLTTVFPLWTVINKDIEAAVKPLATRDDITQAFSHLATRDDIAQAFSQVATRDDITQAFSHLATRDDIAQAFSQVVTRDDITQAFSQLVTKEDFKAELAKLTTEIRKLTDKLAENDNDKLAEDGQGTMAIGMAVSGVLGMVAVAVIDALLT</sequence>
<keyword evidence="2" id="KW-1133">Transmembrane helix</keyword>
<dbReference type="InParanoid" id="A0A2K3DIR6"/>
<dbReference type="EMBL" id="CM008968">
    <property type="protein sequence ID" value="PNW80429.1"/>
    <property type="molecule type" value="Genomic_DNA"/>
</dbReference>
<evidence type="ECO:0000313" key="4">
    <source>
        <dbReference type="Proteomes" id="UP000006906"/>
    </source>
</evidence>
<proteinExistence type="predicted"/>
<name>A0A2K3DIR6_CHLRE</name>
<evidence type="ECO:0000256" key="1">
    <source>
        <dbReference type="SAM" id="Coils"/>
    </source>
</evidence>
<organism evidence="3 4">
    <name type="scientific">Chlamydomonas reinhardtii</name>
    <name type="common">Chlamydomonas smithii</name>
    <dbReference type="NCBI Taxonomy" id="3055"/>
    <lineage>
        <taxon>Eukaryota</taxon>
        <taxon>Viridiplantae</taxon>
        <taxon>Chlorophyta</taxon>
        <taxon>core chlorophytes</taxon>
        <taxon>Chlorophyceae</taxon>
        <taxon>CS clade</taxon>
        <taxon>Chlamydomonadales</taxon>
        <taxon>Chlamydomonadaceae</taxon>
        <taxon>Chlamydomonas</taxon>
    </lineage>
</organism>
<dbReference type="PaxDb" id="3055-EDO95825"/>
<gene>
    <name evidence="3" type="ORF">CHLRE_07g317350v5</name>
</gene>
<dbReference type="OrthoDB" id="557360at2759"/>
<keyword evidence="1" id="KW-0175">Coiled coil</keyword>
<keyword evidence="2" id="KW-0472">Membrane</keyword>
<evidence type="ECO:0000313" key="3">
    <source>
        <dbReference type="EMBL" id="PNW80429.1"/>
    </source>
</evidence>
<accession>A0A2K3DIR6</accession>
<dbReference type="AlphaFoldDB" id="A0A2K3DIR6"/>
<keyword evidence="4" id="KW-1185">Reference proteome</keyword>
<dbReference type="GeneID" id="5728749"/>
<feature type="coiled-coil region" evidence="1">
    <location>
        <begin position="153"/>
        <end position="180"/>
    </location>
</feature>
<reference evidence="3 4" key="1">
    <citation type="journal article" date="2007" name="Science">
        <title>The Chlamydomonas genome reveals the evolution of key animal and plant functions.</title>
        <authorList>
            <person name="Merchant S.S."/>
            <person name="Prochnik S.E."/>
            <person name="Vallon O."/>
            <person name="Harris E.H."/>
            <person name="Karpowicz S.J."/>
            <person name="Witman G.B."/>
            <person name="Terry A."/>
            <person name="Salamov A."/>
            <person name="Fritz-Laylin L.K."/>
            <person name="Marechal-Drouard L."/>
            <person name="Marshall W.F."/>
            <person name="Qu L.H."/>
            <person name="Nelson D.R."/>
            <person name="Sanderfoot A.A."/>
            <person name="Spalding M.H."/>
            <person name="Kapitonov V.V."/>
            <person name="Ren Q."/>
            <person name="Ferris P."/>
            <person name="Lindquist E."/>
            <person name="Shapiro H."/>
            <person name="Lucas S.M."/>
            <person name="Grimwood J."/>
            <person name="Schmutz J."/>
            <person name="Cardol P."/>
            <person name="Cerutti H."/>
            <person name="Chanfreau G."/>
            <person name="Chen C.L."/>
            <person name="Cognat V."/>
            <person name="Croft M.T."/>
            <person name="Dent R."/>
            <person name="Dutcher S."/>
            <person name="Fernandez E."/>
            <person name="Fukuzawa H."/>
            <person name="Gonzalez-Ballester D."/>
            <person name="Gonzalez-Halphen D."/>
            <person name="Hallmann A."/>
            <person name="Hanikenne M."/>
            <person name="Hippler M."/>
            <person name="Inwood W."/>
            <person name="Jabbari K."/>
            <person name="Kalanon M."/>
            <person name="Kuras R."/>
            <person name="Lefebvre P.A."/>
            <person name="Lemaire S.D."/>
            <person name="Lobanov A.V."/>
            <person name="Lohr M."/>
            <person name="Manuell A."/>
            <person name="Meier I."/>
            <person name="Mets L."/>
            <person name="Mittag M."/>
            <person name="Mittelmeier T."/>
            <person name="Moroney J.V."/>
            <person name="Moseley J."/>
            <person name="Napoli C."/>
            <person name="Nedelcu A.M."/>
            <person name="Niyogi K."/>
            <person name="Novoselov S.V."/>
            <person name="Paulsen I.T."/>
            <person name="Pazour G."/>
            <person name="Purton S."/>
            <person name="Ral J.P."/>
            <person name="Riano-Pachon D.M."/>
            <person name="Riekhof W."/>
            <person name="Rymarquis L."/>
            <person name="Schroda M."/>
            <person name="Stern D."/>
            <person name="Umen J."/>
            <person name="Willows R."/>
            <person name="Wilson N."/>
            <person name="Zimmer S.L."/>
            <person name="Allmer J."/>
            <person name="Balk J."/>
            <person name="Bisova K."/>
            <person name="Chen C.J."/>
            <person name="Elias M."/>
            <person name="Gendler K."/>
            <person name="Hauser C."/>
            <person name="Lamb M.R."/>
            <person name="Ledford H."/>
            <person name="Long J.C."/>
            <person name="Minagawa J."/>
            <person name="Page M.D."/>
            <person name="Pan J."/>
            <person name="Pootakham W."/>
            <person name="Roje S."/>
            <person name="Rose A."/>
            <person name="Stahlberg E."/>
            <person name="Terauchi A.M."/>
            <person name="Yang P."/>
            <person name="Ball S."/>
            <person name="Bowler C."/>
            <person name="Dieckmann C.L."/>
            <person name="Gladyshev V.N."/>
            <person name="Green P."/>
            <person name="Jorgensen R."/>
            <person name="Mayfield S."/>
            <person name="Mueller-Roeber B."/>
            <person name="Rajamani S."/>
            <person name="Sayre R.T."/>
            <person name="Brokstein P."/>
            <person name="Dubchak I."/>
            <person name="Goodstein D."/>
            <person name="Hornick L."/>
            <person name="Huang Y.W."/>
            <person name="Jhaveri J."/>
            <person name="Luo Y."/>
            <person name="Martinez D."/>
            <person name="Ngau W.C."/>
            <person name="Otillar B."/>
            <person name="Poliakov A."/>
            <person name="Porter A."/>
            <person name="Szajkowski L."/>
            <person name="Werner G."/>
            <person name="Zhou K."/>
            <person name="Grigoriev I.V."/>
            <person name="Rokhsar D.S."/>
            <person name="Grossman A.R."/>
        </authorList>
    </citation>
    <scope>NUCLEOTIDE SEQUENCE [LARGE SCALE GENOMIC DNA]</scope>
    <source>
        <strain evidence="4">CC-503</strain>
    </source>
</reference>
<keyword evidence="2" id="KW-0812">Transmembrane</keyword>
<protein>
    <submittedName>
        <fullName evidence="3">Uncharacterized protein</fullName>
    </submittedName>
</protein>
<evidence type="ECO:0000256" key="2">
    <source>
        <dbReference type="SAM" id="Phobius"/>
    </source>
</evidence>
<dbReference type="ExpressionAtlas" id="A0A2K3DIR6">
    <property type="expression patterns" value="baseline and differential"/>
</dbReference>
<feature type="transmembrane region" description="Helical" evidence="2">
    <location>
        <begin position="190"/>
        <end position="212"/>
    </location>
</feature>
<dbReference type="Gramene" id="PNW80429">
    <property type="protein sequence ID" value="PNW80429"/>
    <property type="gene ID" value="CHLRE_07g317350v5"/>
</dbReference>
<dbReference type="Proteomes" id="UP000006906">
    <property type="component" value="Chromosome 7"/>
</dbReference>
<dbReference type="RefSeq" id="XP_042922471.1">
    <property type="nucleotide sequence ID" value="XM_043063903.1"/>
</dbReference>
<dbReference type="KEGG" id="cre:CHLRE_07g317350v5"/>